<keyword evidence="2" id="KW-0808">Transferase</keyword>
<dbReference type="Proteomes" id="UP000036102">
    <property type="component" value="Unassembled WGS sequence"/>
</dbReference>
<proteinExistence type="predicted"/>
<reference evidence="2 3" key="1">
    <citation type="submission" date="2015-06" db="EMBL/GenBank/DDBJ databases">
        <title>Marinobacter subterrani, a genetically tractable neutrophilic iron-oxidizing strain isolated from the Soudan Iron Mine.</title>
        <authorList>
            <person name="Bonis B.M."/>
            <person name="Gralnick J.A."/>
        </authorList>
    </citation>
    <scope>NUCLEOTIDE SEQUENCE [LARGE SCALE GENOMIC DNA]</scope>
    <source>
        <strain evidence="2 3">JG233</strain>
    </source>
</reference>
<dbReference type="OrthoDB" id="1814359at2"/>
<organism evidence="2 3">
    <name type="scientific">Marinobacter subterrani</name>
    <dbReference type="NCBI Taxonomy" id="1658765"/>
    <lineage>
        <taxon>Bacteria</taxon>
        <taxon>Pseudomonadati</taxon>
        <taxon>Pseudomonadota</taxon>
        <taxon>Gammaproteobacteria</taxon>
        <taxon>Pseudomonadales</taxon>
        <taxon>Marinobacteraceae</taxon>
        <taxon>Marinobacter</taxon>
    </lineage>
</organism>
<gene>
    <name evidence="2" type="ORF">Msub_10800</name>
</gene>
<dbReference type="InterPro" id="IPR007345">
    <property type="entry name" value="Polysacch_pyruvyl_Trfase"/>
</dbReference>
<name>A0A0J7J9H1_9GAMM</name>
<evidence type="ECO:0000259" key="1">
    <source>
        <dbReference type="Pfam" id="PF04230"/>
    </source>
</evidence>
<protein>
    <submittedName>
        <fullName evidence="2">Polysaccharide pyruvyl transferase family protein WcaK</fullName>
    </submittedName>
</protein>
<dbReference type="PANTHER" id="PTHR36836">
    <property type="entry name" value="COLANIC ACID BIOSYNTHESIS PROTEIN WCAK"/>
    <property type="match status" value="1"/>
</dbReference>
<dbReference type="AlphaFoldDB" id="A0A0J7J9H1"/>
<comment type="caution">
    <text evidence="2">The sequence shown here is derived from an EMBL/GenBank/DDBJ whole genome shotgun (WGS) entry which is preliminary data.</text>
</comment>
<dbReference type="RefSeq" id="WP_048494798.1">
    <property type="nucleotide sequence ID" value="NZ_LFBU01000001.1"/>
</dbReference>
<dbReference type="PANTHER" id="PTHR36836:SF1">
    <property type="entry name" value="COLANIC ACID BIOSYNTHESIS PROTEIN WCAK"/>
    <property type="match status" value="1"/>
</dbReference>
<keyword evidence="3" id="KW-1185">Reference proteome</keyword>
<accession>A0A0J7J9H1</accession>
<dbReference type="Pfam" id="PF04230">
    <property type="entry name" value="PS_pyruv_trans"/>
    <property type="match status" value="1"/>
</dbReference>
<dbReference type="EMBL" id="LFBU01000001">
    <property type="protein sequence ID" value="KMQ74614.1"/>
    <property type="molecule type" value="Genomic_DNA"/>
</dbReference>
<sequence>MKNNIKIVVINQVSLNLGDAAILQGMMNVLEEKYGASCSIMVFDTAAEAAKRHRPWAEFASSIFNGPSDSSIKKVLKKVGYGHWFNRGRYFICRFSLTLLKLGFPQSLVRVVIGRSLFERLKRYNNADIIVSAGGTYLVENYNLEPRIFEFKLALAAEVPIVLFTQSLGPFTNPKNVLEFRKIFERVDLLLLRDQRSLENTREIGCKAGNVHVVPDAAFALASGARAKFSSDGQTIRKVAISVRSLEFFNEEKKELYRHSISCLASELIKTMSCEVVFISTCQGIESYWTDDSREAKIIADMVSPDLRESIKIDSRNRQPHQFIEDISEFDLVIATRMHAAILALVAGVVTIGVAYEFKLVELFEGLEMENQYTDVDSLSGEKLISLVKTAIDDYEVVRKIIEKKVAHLRTAAFEVVNLLPDISESDHR</sequence>
<dbReference type="PATRIC" id="fig|1658765.3.peg.794"/>
<dbReference type="STRING" id="1658765.Msub_10800"/>
<evidence type="ECO:0000313" key="3">
    <source>
        <dbReference type="Proteomes" id="UP000036102"/>
    </source>
</evidence>
<dbReference type="GO" id="GO:0016740">
    <property type="term" value="F:transferase activity"/>
    <property type="evidence" value="ECO:0007669"/>
    <property type="project" value="UniProtKB-KW"/>
</dbReference>
<evidence type="ECO:0000313" key="2">
    <source>
        <dbReference type="EMBL" id="KMQ74614.1"/>
    </source>
</evidence>
<feature type="domain" description="Polysaccharide pyruvyl transferase" evidence="1">
    <location>
        <begin position="16"/>
        <end position="356"/>
    </location>
</feature>